<proteinExistence type="predicted"/>
<evidence type="ECO:0000313" key="2">
    <source>
        <dbReference type="Proteomes" id="UP001396334"/>
    </source>
</evidence>
<keyword evidence="2" id="KW-1185">Reference proteome</keyword>
<dbReference type="EMBL" id="JBBPBN010000103">
    <property type="protein sequence ID" value="KAK8979194.1"/>
    <property type="molecule type" value="Genomic_DNA"/>
</dbReference>
<name>A0ABR2NSS0_9ROSI</name>
<sequence length="193" mass="20705">MRHIELQIWRNVINNGGGGGSANNPIELVLLDSNSVHVIGRLLDMDGDGKHVALRISDKGVSSKVVSKAKTSIVVSNKIDELVSSKGGVEVIDIHGMEEDDLGDHRSDGFVSGMRMETNDMVVGGGVTTVDESEWWSLTAVYASLLAAKRKGDFNAIFRSEERVGGSVHTSGVSCSLGTYWFGPLPHSLQVDL</sequence>
<gene>
    <name evidence="1" type="ORF">V6N11_009403</name>
</gene>
<evidence type="ECO:0000313" key="1">
    <source>
        <dbReference type="EMBL" id="KAK8979194.1"/>
    </source>
</evidence>
<comment type="caution">
    <text evidence="1">The sequence shown here is derived from an EMBL/GenBank/DDBJ whole genome shotgun (WGS) entry which is preliminary data.</text>
</comment>
<protein>
    <submittedName>
        <fullName evidence="1">Uncharacterized protein</fullName>
    </submittedName>
</protein>
<reference evidence="1 2" key="1">
    <citation type="journal article" date="2024" name="G3 (Bethesda)">
        <title>Genome assembly of Hibiscus sabdariffa L. provides insights into metabolisms of medicinal natural products.</title>
        <authorList>
            <person name="Kim T."/>
        </authorList>
    </citation>
    <scope>NUCLEOTIDE SEQUENCE [LARGE SCALE GENOMIC DNA]</scope>
    <source>
        <strain evidence="1">TK-2024</strain>
        <tissue evidence="1">Old leaves</tissue>
    </source>
</reference>
<organism evidence="1 2">
    <name type="scientific">Hibiscus sabdariffa</name>
    <name type="common">roselle</name>
    <dbReference type="NCBI Taxonomy" id="183260"/>
    <lineage>
        <taxon>Eukaryota</taxon>
        <taxon>Viridiplantae</taxon>
        <taxon>Streptophyta</taxon>
        <taxon>Embryophyta</taxon>
        <taxon>Tracheophyta</taxon>
        <taxon>Spermatophyta</taxon>
        <taxon>Magnoliopsida</taxon>
        <taxon>eudicotyledons</taxon>
        <taxon>Gunneridae</taxon>
        <taxon>Pentapetalae</taxon>
        <taxon>rosids</taxon>
        <taxon>malvids</taxon>
        <taxon>Malvales</taxon>
        <taxon>Malvaceae</taxon>
        <taxon>Malvoideae</taxon>
        <taxon>Hibiscus</taxon>
    </lineage>
</organism>
<dbReference type="Proteomes" id="UP001396334">
    <property type="component" value="Unassembled WGS sequence"/>
</dbReference>
<accession>A0ABR2NSS0</accession>